<reference evidence="11 12" key="1">
    <citation type="submission" date="2024-09" db="EMBL/GenBank/DDBJ databases">
        <authorList>
            <person name="Sun Q."/>
            <person name="Mori K."/>
        </authorList>
    </citation>
    <scope>NUCLEOTIDE SEQUENCE [LARGE SCALE GENOMIC DNA]</scope>
    <source>
        <strain evidence="11 12">CCM 7759</strain>
    </source>
</reference>
<dbReference type="Proteomes" id="UP001589776">
    <property type="component" value="Unassembled WGS sequence"/>
</dbReference>
<dbReference type="Gene3D" id="3.30.565.10">
    <property type="entry name" value="Histidine kinase-like ATPase, C-terminal domain"/>
    <property type="match status" value="1"/>
</dbReference>
<keyword evidence="3" id="KW-0597">Phosphoprotein</keyword>
<dbReference type="Pfam" id="PF06580">
    <property type="entry name" value="His_kinase"/>
    <property type="match status" value="1"/>
</dbReference>
<evidence type="ECO:0000256" key="1">
    <source>
        <dbReference type="ARBA" id="ARBA00004651"/>
    </source>
</evidence>
<keyword evidence="4 11" id="KW-0808">Transferase</keyword>
<feature type="domain" description="HAMP" evidence="10">
    <location>
        <begin position="320"/>
        <end position="372"/>
    </location>
</feature>
<keyword evidence="2" id="KW-1003">Cell membrane</keyword>
<dbReference type="PANTHER" id="PTHR34220:SF7">
    <property type="entry name" value="SENSOR HISTIDINE KINASE YPDA"/>
    <property type="match status" value="1"/>
</dbReference>
<gene>
    <name evidence="11" type="ORF">ACFFK0_05905</name>
</gene>
<evidence type="ECO:0000256" key="4">
    <source>
        <dbReference type="ARBA" id="ARBA00022679"/>
    </source>
</evidence>
<dbReference type="SMART" id="SM00304">
    <property type="entry name" value="HAMP"/>
    <property type="match status" value="1"/>
</dbReference>
<keyword evidence="7 9" id="KW-1133">Transmembrane helix</keyword>
<evidence type="ECO:0000256" key="7">
    <source>
        <dbReference type="ARBA" id="ARBA00022989"/>
    </source>
</evidence>
<evidence type="ECO:0000313" key="11">
    <source>
        <dbReference type="EMBL" id="MFC0211991.1"/>
    </source>
</evidence>
<dbReference type="InterPro" id="IPR050640">
    <property type="entry name" value="Bact_2-comp_sensor_kinase"/>
</dbReference>
<dbReference type="SMART" id="SM00387">
    <property type="entry name" value="HATPase_c"/>
    <property type="match status" value="1"/>
</dbReference>
<dbReference type="EMBL" id="JBHLWN010000025">
    <property type="protein sequence ID" value="MFC0211991.1"/>
    <property type="molecule type" value="Genomic_DNA"/>
</dbReference>
<feature type="transmembrane region" description="Helical" evidence="9">
    <location>
        <begin position="7"/>
        <end position="30"/>
    </location>
</feature>
<dbReference type="CDD" id="cd06225">
    <property type="entry name" value="HAMP"/>
    <property type="match status" value="1"/>
</dbReference>
<dbReference type="GO" id="GO:0004673">
    <property type="term" value="F:protein histidine kinase activity"/>
    <property type="evidence" value="ECO:0007669"/>
    <property type="project" value="UniProtKB-EC"/>
</dbReference>
<comment type="subcellular location">
    <subcellularLocation>
        <location evidence="1">Cell membrane</location>
        <topology evidence="1">Multi-pass membrane protein</topology>
    </subcellularLocation>
</comment>
<evidence type="ECO:0000256" key="6">
    <source>
        <dbReference type="ARBA" id="ARBA00022777"/>
    </source>
</evidence>
<name>A0ABV6DH65_9BACL</name>
<protein>
    <submittedName>
        <fullName evidence="11">Sensor histidine kinase</fullName>
        <ecNumber evidence="11">2.7.13.3</ecNumber>
    </submittedName>
</protein>
<evidence type="ECO:0000256" key="9">
    <source>
        <dbReference type="SAM" id="Phobius"/>
    </source>
</evidence>
<feature type="transmembrane region" description="Helical" evidence="9">
    <location>
        <begin position="299"/>
        <end position="323"/>
    </location>
</feature>
<dbReference type="InterPro" id="IPR003594">
    <property type="entry name" value="HATPase_dom"/>
</dbReference>
<dbReference type="EC" id="2.7.13.3" evidence="11"/>
<keyword evidence="5 9" id="KW-0812">Transmembrane</keyword>
<dbReference type="RefSeq" id="WP_377469041.1">
    <property type="nucleotide sequence ID" value="NZ_JBHLWN010000025.1"/>
</dbReference>
<dbReference type="Gene3D" id="6.10.340.10">
    <property type="match status" value="1"/>
</dbReference>
<keyword evidence="8 9" id="KW-0472">Membrane</keyword>
<accession>A0ABV6DH65</accession>
<dbReference type="SUPFAM" id="SSF55874">
    <property type="entry name" value="ATPase domain of HSP90 chaperone/DNA topoisomerase II/histidine kinase"/>
    <property type="match status" value="1"/>
</dbReference>
<organism evidence="11 12">
    <name type="scientific">Paenibacillus chartarius</name>
    <dbReference type="NCBI Taxonomy" id="747481"/>
    <lineage>
        <taxon>Bacteria</taxon>
        <taxon>Bacillati</taxon>
        <taxon>Bacillota</taxon>
        <taxon>Bacilli</taxon>
        <taxon>Bacillales</taxon>
        <taxon>Paenibacillaceae</taxon>
        <taxon>Paenibacillus</taxon>
    </lineage>
</organism>
<dbReference type="Pfam" id="PF02743">
    <property type="entry name" value="dCache_1"/>
    <property type="match status" value="1"/>
</dbReference>
<proteinExistence type="predicted"/>
<evidence type="ECO:0000256" key="5">
    <source>
        <dbReference type="ARBA" id="ARBA00022692"/>
    </source>
</evidence>
<evidence type="ECO:0000256" key="8">
    <source>
        <dbReference type="ARBA" id="ARBA00023136"/>
    </source>
</evidence>
<dbReference type="PANTHER" id="PTHR34220">
    <property type="entry name" value="SENSOR HISTIDINE KINASE YPDA"/>
    <property type="match status" value="1"/>
</dbReference>
<evidence type="ECO:0000256" key="3">
    <source>
        <dbReference type="ARBA" id="ARBA00022553"/>
    </source>
</evidence>
<evidence type="ECO:0000313" key="12">
    <source>
        <dbReference type="Proteomes" id="UP001589776"/>
    </source>
</evidence>
<dbReference type="InterPro" id="IPR010559">
    <property type="entry name" value="Sig_transdc_His_kin_internal"/>
</dbReference>
<dbReference type="InterPro" id="IPR003660">
    <property type="entry name" value="HAMP_dom"/>
</dbReference>
<keyword evidence="12" id="KW-1185">Reference proteome</keyword>
<dbReference type="Pfam" id="PF00672">
    <property type="entry name" value="HAMP"/>
    <property type="match status" value="1"/>
</dbReference>
<comment type="caution">
    <text evidence="11">The sequence shown here is derived from an EMBL/GenBank/DDBJ whole genome shotgun (WGS) entry which is preliminary data.</text>
</comment>
<evidence type="ECO:0000256" key="2">
    <source>
        <dbReference type="ARBA" id="ARBA00022475"/>
    </source>
</evidence>
<evidence type="ECO:0000259" key="10">
    <source>
        <dbReference type="PROSITE" id="PS50885"/>
    </source>
</evidence>
<dbReference type="InterPro" id="IPR036890">
    <property type="entry name" value="HATPase_C_sf"/>
</dbReference>
<sequence length="599" mass="67897">MTLREKLFFAFIVLIINPLFMLGGVTFYLASVLMDDKYAEQSELTLQALSRSIEYALQDLNNVSDTWIANYYLQSILTPGPYTDNAANDPLKLLLDERNFRRVLVSYPAITNALLYANNGSIVQLQSQNRFTPLPFDKLQQHPLYPELVRRDGIPLWIGPYEYPEMTGGNAGFTQIRIVNDLNTLESRGVLFIQVKLSKLDALFREFGYSAGDRDRRFFLVGREGLILSDSKQSLDGTMLPKSVYALISGPEPFIHLKTELFGEQSVVSSYTVGSDGWRLVSATTWNSLSKEMVMIAKWVFGIMAVCLASALVFIVIFVNRVARSIVRILRVMKKVEAGDLQVRVSERGSDEIGLLSRGFNSLVEQVGRLIDEVRIEQQRQKHAELMVLQAQIKPHFLFNTLESINALAVQNEGRKVSQMVTRLGRMLRISIQQREEITLREELMHLRYYLDIQSFRFEDLFSYELDVPEEWMEYGILKMTLQPLVENSIQHGFDDLPRQGRIRVYAEDLGGALAIFIEDNGRGIPQDALLRLQNPLAGGADVPPRTGLGIRNVADRLRIEYGKEYGLCLCSSERGTVIRCLVPKRKPGGDRHDQADAG</sequence>
<dbReference type="PROSITE" id="PS50885">
    <property type="entry name" value="HAMP"/>
    <property type="match status" value="1"/>
</dbReference>
<keyword evidence="6 11" id="KW-0418">Kinase</keyword>
<dbReference type="InterPro" id="IPR033479">
    <property type="entry name" value="dCache_1"/>
</dbReference>
<dbReference type="SUPFAM" id="SSF158472">
    <property type="entry name" value="HAMP domain-like"/>
    <property type="match status" value="1"/>
</dbReference>
<dbReference type="Pfam" id="PF02518">
    <property type="entry name" value="HATPase_c"/>
    <property type="match status" value="1"/>
</dbReference>